<dbReference type="SUPFAM" id="SSF57850">
    <property type="entry name" value="RING/U-box"/>
    <property type="match status" value="1"/>
</dbReference>
<evidence type="ECO:0000313" key="4">
    <source>
        <dbReference type="EMBL" id="OMJ71634.1"/>
    </source>
</evidence>
<gene>
    <name evidence="4" type="ORF">SteCoe_30100</name>
</gene>
<feature type="domain" description="B box-type" evidence="3">
    <location>
        <begin position="82"/>
        <end position="121"/>
    </location>
</feature>
<dbReference type="GO" id="GO:0008270">
    <property type="term" value="F:zinc ion binding"/>
    <property type="evidence" value="ECO:0007669"/>
    <property type="project" value="UniProtKB-KW"/>
</dbReference>
<evidence type="ECO:0000256" key="2">
    <source>
        <dbReference type="PROSITE-ProRule" id="PRU00024"/>
    </source>
</evidence>
<comment type="caution">
    <text evidence="4">The sequence shown here is derived from an EMBL/GenBank/DDBJ whole genome shotgun (WGS) entry which is preliminary data.</text>
</comment>
<keyword evidence="5" id="KW-1185">Reference proteome</keyword>
<evidence type="ECO:0000256" key="1">
    <source>
        <dbReference type="ARBA" id="ARBA00022723"/>
    </source>
</evidence>
<dbReference type="SUPFAM" id="SSF57845">
    <property type="entry name" value="B-box zinc-binding domain"/>
    <property type="match status" value="1"/>
</dbReference>
<dbReference type="InterPro" id="IPR013083">
    <property type="entry name" value="Znf_RING/FYVE/PHD"/>
</dbReference>
<dbReference type="Gene3D" id="3.30.40.10">
    <property type="entry name" value="Zinc/RING finger domain, C3HC4 (zinc finger)"/>
    <property type="match status" value="1"/>
</dbReference>
<dbReference type="AlphaFoldDB" id="A0A1R2B4C4"/>
<reference evidence="4 5" key="1">
    <citation type="submission" date="2016-11" db="EMBL/GenBank/DDBJ databases">
        <title>The macronuclear genome of Stentor coeruleus: a giant cell with tiny introns.</title>
        <authorList>
            <person name="Slabodnick M."/>
            <person name="Ruby J.G."/>
            <person name="Reiff S.B."/>
            <person name="Swart E.C."/>
            <person name="Gosai S."/>
            <person name="Prabakaran S."/>
            <person name="Witkowska E."/>
            <person name="Larue G.E."/>
            <person name="Fisher S."/>
            <person name="Freeman R.M."/>
            <person name="Gunawardena J."/>
            <person name="Chu W."/>
            <person name="Stover N.A."/>
            <person name="Gregory B.D."/>
            <person name="Nowacki M."/>
            <person name="Derisi J."/>
            <person name="Roy S.W."/>
            <person name="Marshall W.F."/>
            <person name="Sood P."/>
        </authorList>
    </citation>
    <scope>NUCLEOTIDE SEQUENCE [LARGE SCALE GENOMIC DNA]</scope>
    <source>
        <strain evidence="4">WM001</strain>
    </source>
</reference>
<name>A0A1R2B4C4_9CILI</name>
<keyword evidence="2" id="KW-0863">Zinc-finger</keyword>
<dbReference type="Pfam" id="PF00643">
    <property type="entry name" value="zf-B_box"/>
    <property type="match status" value="1"/>
</dbReference>
<protein>
    <recommendedName>
        <fullName evidence="3">B box-type domain-containing protein</fullName>
    </recommendedName>
</protein>
<dbReference type="PROSITE" id="PS50119">
    <property type="entry name" value="ZF_BBOX"/>
    <property type="match status" value="1"/>
</dbReference>
<dbReference type="EMBL" id="MPUH01000971">
    <property type="protein sequence ID" value="OMJ71634.1"/>
    <property type="molecule type" value="Genomic_DNA"/>
</dbReference>
<accession>A0A1R2B4C4</accession>
<dbReference type="Proteomes" id="UP000187209">
    <property type="component" value="Unassembled WGS sequence"/>
</dbReference>
<sequence length="249" mass="28796">MNKSQSCNYCWELLDLKSNPPIKLICNEHIVCNHCLKTINNLAYKIICPLCLEKDPPVIIEDKRSISEIVPSEEASRKLISYETYICNPHKTSAIGYCKKDNAFFCSICETNHQGHDIIKNLNKVESEISHNLLQVCEEKRFVYKNLSEGSKSIANSQTDKVNSLKGLENRLNESLRKLEGIIKEERGNSEKIAEYYKSFSVRPVTNIKDMADYMRYHDLLVLADQSKIEESRKRLENIKSKLEELLEY</sequence>
<keyword evidence="2" id="KW-0862">Zinc</keyword>
<evidence type="ECO:0000313" key="5">
    <source>
        <dbReference type="Proteomes" id="UP000187209"/>
    </source>
</evidence>
<evidence type="ECO:0000259" key="3">
    <source>
        <dbReference type="PROSITE" id="PS50119"/>
    </source>
</evidence>
<dbReference type="InterPro" id="IPR000315">
    <property type="entry name" value="Znf_B-box"/>
</dbReference>
<keyword evidence="1" id="KW-0479">Metal-binding</keyword>
<proteinExistence type="predicted"/>
<organism evidence="4 5">
    <name type="scientific">Stentor coeruleus</name>
    <dbReference type="NCBI Taxonomy" id="5963"/>
    <lineage>
        <taxon>Eukaryota</taxon>
        <taxon>Sar</taxon>
        <taxon>Alveolata</taxon>
        <taxon>Ciliophora</taxon>
        <taxon>Postciliodesmatophora</taxon>
        <taxon>Heterotrichea</taxon>
        <taxon>Heterotrichida</taxon>
        <taxon>Stentoridae</taxon>
        <taxon>Stentor</taxon>
    </lineage>
</organism>